<organism evidence="2">
    <name type="scientific">Fagus sylvatica</name>
    <name type="common">Beechnut</name>
    <dbReference type="NCBI Taxonomy" id="28930"/>
    <lineage>
        <taxon>Eukaryota</taxon>
        <taxon>Viridiplantae</taxon>
        <taxon>Streptophyta</taxon>
        <taxon>Embryophyta</taxon>
        <taxon>Tracheophyta</taxon>
        <taxon>Spermatophyta</taxon>
        <taxon>Magnoliopsida</taxon>
        <taxon>eudicotyledons</taxon>
        <taxon>Gunneridae</taxon>
        <taxon>Pentapetalae</taxon>
        <taxon>rosids</taxon>
        <taxon>fabids</taxon>
        <taxon>Fagales</taxon>
        <taxon>Fagaceae</taxon>
        <taxon>Fagus</taxon>
    </lineage>
</organism>
<proteinExistence type="predicted"/>
<reference evidence="2" key="1">
    <citation type="submission" date="2018-02" db="EMBL/GenBank/DDBJ databases">
        <authorList>
            <person name="Cohen D.B."/>
            <person name="Kent A.D."/>
        </authorList>
    </citation>
    <scope>NUCLEOTIDE SEQUENCE</scope>
</reference>
<evidence type="ECO:0000313" key="2">
    <source>
        <dbReference type="EMBL" id="SPD22624.1"/>
    </source>
</evidence>
<dbReference type="AlphaFoldDB" id="A0A2N9IEN4"/>
<evidence type="ECO:0000256" key="1">
    <source>
        <dbReference type="SAM" id="MobiDB-lite"/>
    </source>
</evidence>
<sequence>MKHGSDRQRSTVQRGEAQRDEARRGEATHPMLLLTKRSASSLSHRDFYGGIGLSLVAVVSHKSQWDWFDLQWVTGMDLGSLFCDLLSFWVMGMVKGVDLAVDLCLWRWLNGCGGVFVVEFWLLELIHGGQLIHGCGRNEFWLLWIDSWWWQLIHGGGGHGGCEDFGNCLP</sequence>
<dbReference type="EMBL" id="OIVN01005468">
    <property type="protein sequence ID" value="SPD22624.1"/>
    <property type="molecule type" value="Genomic_DNA"/>
</dbReference>
<name>A0A2N9IEN4_FAGSY</name>
<accession>A0A2N9IEN4</accession>
<feature type="compositionally biased region" description="Basic and acidic residues" evidence="1">
    <location>
        <begin position="16"/>
        <end position="25"/>
    </location>
</feature>
<protein>
    <submittedName>
        <fullName evidence="2">Uncharacterized protein</fullName>
    </submittedName>
</protein>
<feature type="region of interest" description="Disordered" evidence="1">
    <location>
        <begin position="1"/>
        <end position="25"/>
    </location>
</feature>
<gene>
    <name evidence="2" type="ORF">FSB_LOCUS50506</name>
</gene>